<organism evidence="2 3">
    <name type="scientific">Cymbomonas tetramitiformis</name>
    <dbReference type="NCBI Taxonomy" id="36881"/>
    <lineage>
        <taxon>Eukaryota</taxon>
        <taxon>Viridiplantae</taxon>
        <taxon>Chlorophyta</taxon>
        <taxon>Pyramimonadophyceae</taxon>
        <taxon>Pyramimonadales</taxon>
        <taxon>Pyramimonadaceae</taxon>
        <taxon>Cymbomonas</taxon>
    </lineage>
</organism>
<proteinExistence type="predicted"/>
<keyword evidence="3" id="KW-1185">Reference proteome</keyword>
<comment type="caution">
    <text evidence="2">The sequence shown here is derived from an EMBL/GenBank/DDBJ whole genome shotgun (WGS) entry which is preliminary data.</text>
</comment>
<dbReference type="Proteomes" id="UP001190700">
    <property type="component" value="Unassembled WGS sequence"/>
</dbReference>
<evidence type="ECO:0000256" key="1">
    <source>
        <dbReference type="SAM" id="Phobius"/>
    </source>
</evidence>
<keyword evidence="1" id="KW-1133">Transmembrane helix</keyword>
<gene>
    <name evidence="2" type="ORF">CYMTET_29405</name>
</gene>
<sequence>VVADVVAGKVVMRMTRKATITARVGGESRRIPACGEPAPQPGTGWSTLAWTSAEDSGGIAAVVPFLLLRRHLAQSRIAALMLVLMVAVVGVVVGDTMGGSDAASWRVTGGVVREVTGGVVRDWGGNCCRYSSRNWHAFSSVFLCHGVRESSDSGGPAAARNGSPCLCLRHLMMAPTLAATVQQTPMAAIRSVAVLEWGLLLRPTSQSWAWTGLM</sequence>
<keyword evidence="1" id="KW-0812">Transmembrane</keyword>
<feature type="non-terminal residue" evidence="2">
    <location>
        <position position="1"/>
    </location>
</feature>
<reference evidence="2 3" key="1">
    <citation type="journal article" date="2015" name="Genome Biol. Evol.">
        <title>Comparative Genomics of a Bacterivorous Green Alga Reveals Evolutionary Causalities and Consequences of Phago-Mixotrophic Mode of Nutrition.</title>
        <authorList>
            <person name="Burns J.A."/>
            <person name="Paasch A."/>
            <person name="Narechania A."/>
            <person name="Kim E."/>
        </authorList>
    </citation>
    <scope>NUCLEOTIDE SEQUENCE [LARGE SCALE GENOMIC DNA]</scope>
    <source>
        <strain evidence="2 3">PLY_AMNH</strain>
    </source>
</reference>
<evidence type="ECO:0000313" key="2">
    <source>
        <dbReference type="EMBL" id="KAK3261700.1"/>
    </source>
</evidence>
<feature type="transmembrane region" description="Helical" evidence="1">
    <location>
        <begin position="77"/>
        <end position="94"/>
    </location>
</feature>
<name>A0AAE0FL48_9CHLO</name>
<dbReference type="AlphaFoldDB" id="A0AAE0FL48"/>
<evidence type="ECO:0000313" key="3">
    <source>
        <dbReference type="Proteomes" id="UP001190700"/>
    </source>
</evidence>
<dbReference type="EMBL" id="LGRX02016724">
    <property type="protein sequence ID" value="KAK3261700.1"/>
    <property type="molecule type" value="Genomic_DNA"/>
</dbReference>
<accession>A0AAE0FL48</accession>
<protein>
    <submittedName>
        <fullName evidence="2">Uncharacterized protein</fullName>
    </submittedName>
</protein>
<keyword evidence="1" id="KW-0472">Membrane</keyword>